<evidence type="ECO:0000313" key="3">
    <source>
        <dbReference type="Proteomes" id="UP001062901"/>
    </source>
</evidence>
<dbReference type="Proteomes" id="UP001062901">
    <property type="component" value="Unassembled WGS sequence"/>
</dbReference>
<evidence type="ECO:0000256" key="1">
    <source>
        <dbReference type="SAM" id="MobiDB-lite"/>
    </source>
</evidence>
<sequence length="187" mass="21148">MTAKTTRRTKTQPPSNKPTKERIAKDDYETFGKKRLKLNTVKALHRAGDIGGEEVTAARRWLEDFVFADYGYADYTQEPLDKDYIRGNLHTFTISRSHASARIGEVQDVLGLCAHIRLKMLLVDELSFSAMGRELYPQKGKTEANAHARAQCALLLEQLAGFYLEKHREKLRARRATIASQAKHGSS</sequence>
<dbReference type="EMBL" id="BAQD01000017">
    <property type="protein sequence ID" value="GBQ06958.1"/>
    <property type="molecule type" value="Genomic_DNA"/>
</dbReference>
<protein>
    <submittedName>
        <fullName evidence="2">Uncharacterized protein</fullName>
    </submittedName>
</protein>
<dbReference type="RefSeq" id="WP_018981217.1">
    <property type="nucleotide sequence ID" value="NZ_BAQD01000017.1"/>
</dbReference>
<reference evidence="2" key="1">
    <citation type="submission" date="2013-04" db="EMBL/GenBank/DDBJ databases">
        <title>The genome sequencing project of 58 acetic acid bacteria.</title>
        <authorList>
            <person name="Okamoto-Kainuma A."/>
            <person name="Ishikawa M."/>
            <person name="Umino S."/>
            <person name="Koizumi Y."/>
            <person name="Shiwa Y."/>
            <person name="Yoshikawa H."/>
            <person name="Matsutani M."/>
            <person name="Matsushita K."/>
        </authorList>
    </citation>
    <scope>NUCLEOTIDE SEQUENCE</scope>
    <source>
        <strain evidence="2">DSM 15669</strain>
    </source>
</reference>
<gene>
    <name evidence="2" type="ORF">AA15669_1167</name>
</gene>
<organism evidence="2 3">
    <name type="scientific">Saccharibacter floricola DSM 15669</name>
    <dbReference type="NCBI Taxonomy" id="1123227"/>
    <lineage>
        <taxon>Bacteria</taxon>
        <taxon>Pseudomonadati</taxon>
        <taxon>Pseudomonadota</taxon>
        <taxon>Alphaproteobacteria</taxon>
        <taxon>Acetobacterales</taxon>
        <taxon>Acetobacteraceae</taxon>
        <taxon>Saccharibacter</taxon>
    </lineage>
</organism>
<proteinExistence type="predicted"/>
<comment type="caution">
    <text evidence="2">The sequence shown here is derived from an EMBL/GenBank/DDBJ whole genome shotgun (WGS) entry which is preliminary data.</text>
</comment>
<name>A0ABQ0NYY2_9PROT</name>
<keyword evidence="3" id="KW-1185">Reference proteome</keyword>
<feature type="region of interest" description="Disordered" evidence="1">
    <location>
        <begin position="1"/>
        <end position="24"/>
    </location>
</feature>
<accession>A0ABQ0NYY2</accession>
<evidence type="ECO:0000313" key="2">
    <source>
        <dbReference type="EMBL" id="GBQ06958.1"/>
    </source>
</evidence>
<feature type="compositionally biased region" description="Basic residues" evidence="1">
    <location>
        <begin position="1"/>
        <end position="10"/>
    </location>
</feature>